<comment type="caution">
    <text evidence="1">The sequence shown here is derived from an EMBL/GenBank/DDBJ whole genome shotgun (WGS) entry which is preliminary data.</text>
</comment>
<proteinExistence type="predicted"/>
<name>A0ABU0I3J2_9HYPH</name>
<keyword evidence="2" id="KW-1185">Reference proteome</keyword>
<dbReference type="EMBL" id="JAUSVP010000009">
    <property type="protein sequence ID" value="MDQ0448603.1"/>
    <property type="molecule type" value="Genomic_DNA"/>
</dbReference>
<sequence length="70" mass="8458">MRRRIEFLFAETPRRKELQVTLFEHAYFVDVPRSVEATRERWTRESGSALIPLDWAIRKDKQNSQSHITR</sequence>
<organism evidence="1 2">
    <name type="scientific">Methylobacterium aerolatum</name>
    <dbReference type="NCBI Taxonomy" id="418708"/>
    <lineage>
        <taxon>Bacteria</taxon>
        <taxon>Pseudomonadati</taxon>
        <taxon>Pseudomonadota</taxon>
        <taxon>Alphaproteobacteria</taxon>
        <taxon>Hyphomicrobiales</taxon>
        <taxon>Methylobacteriaceae</taxon>
        <taxon>Methylobacterium</taxon>
    </lineage>
</organism>
<accession>A0ABU0I3J2</accession>
<gene>
    <name evidence="1" type="ORF">QO012_003114</name>
</gene>
<evidence type="ECO:0000313" key="2">
    <source>
        <dbReference type="Proteomes" id="UP001231124"/>
    </source>
</evidence>
<protein>
    <submittedName>
        <fullName evidence="1">Uncharacterized protein</fullName>
    </submittedName>
</protein>
<dbReference type="RefSeq" id="WP_238207929.1">
    <property type="nucleotide sequence ID" value="NZ_BPQE01000039.1"/>
</dbReference>
<reference evidence="1 2" key="1">
    <citation type="submission" date="2023-07" db="EMBL/GenBank/DDBJ databases">
        <title>Genomic Encyclopedia of Type Strains, Phase IV (KMG-IV): sequencing the most valuable type-strain genomes for metagenomic binning, comparative biology and taxonomic classification.</title>
        <authorList>
            <person name="Goeker M."/>
        </authorList>
    </citation>
    <scope>NUCLEOTIDE SEQUENCE [LARGE SCALE GENOMIC DNA]</scope>
    <source>
        <strain evidence="1 2">DSM 19013</strain>
    </source>
</reference>
<dbReference type="Proteomes" id="UP001231124">
    <property type="component" value="Unassembled WGS sequence"/>
</dbReference>
<evidence type="ECO:0000313" key="1">
    <source>
        <dbReference type="EMBL" id="MDQ0448603.1"/>
    </source>
</evidence>